<sequence length="306" mass="32399">MDVAAGLAPLLNALLHVGHFYDWGRQTGPVCPDCPDLVCPALPVIPECPRCAECPARTCPPVAPCEAPSVSGSRLQKIEDLIEVLVEKFPKASPSCTPCEAHQREPDESCFHIGVRLFTLGVSVGVFVSLTIYLPSRCCCCRQTALRVVGAEGRSVLPSALAVQDVETPASRRWIWSAPDFSVRAIDITDRNVVLGLLPLARNAPFPQGPNVYAFDSPIAALDLGCARAEAGVLAEIAGGAGAAPVVRDGEAAPDGAAVLVYADPSTRFFGEELDDAIQGDPELSDRRTSFSLVKRGGERTAAEIL</sequence>
<organism evidence="1 2">
    <name type="scientific">Prorocentrum cordatum</name>
    <dbReference type="NCBI Taxonomy" id="2364126"/>
    <lineage>
        <taxon>Eukaryota</taxon>
        <taxon>Sar</taxon>
        <taxon>Alveolata</taxon>
        <taxon>Dinophyceae</taxon>
        <taxon>Prorocentrales</taxon>
        <taxon>Prorocentraceae</taxon>
        <taxon>Prorocentrum</taxon>
    </lineage>
</organism>
<gene>
    <name evidence="1" type="ORF">PCOR1329_LOCUS7950</name>
</gene>
<evidence type="ECO:0000313" key="2">
    <source>
        <dbReference type="Proteomes" id="UP001189429"/>
    </source>
</evidence>
<dbReference type="Proteomes" id="UP001189429">
    <property type="component" value="Unassembled WGS sequence"/>
</dbReference>
<name>A0ABN9Q540_9DINO</name>
<dbReference type="EMBL" id="CAUYUJ010002169">
    <property type="protein sequence ID" value="CAK0799541.1"/>
    <property type="molecule type" value="Genomic_DNA"/>
</dbReference>
<feature type="non-terminal residue" evidence="1">
    <location>
        <position position="306"/>
    </location>
</feature>
<reference evidence="1" key="1">
    <citation type="submission" date="2023-10" db="EMBL/GenBank/DDBJ databases">
        <authorList>
            <person name="Chen Y."/>
            <person name="Shah S."/>
            <person name="Dougan E. K."/>
            <person name="Thang M."/>
            <person name="Chan C."/>
        </authorList>
    </citation>
    <scope>NUCLEOTIDE SEQUENCE [LARGE SCALE GENOMIC DNA]</scope>
</reference>
<keyword evidence="2" id="KW-1185">Reference proteome</keyword>
<comment type="caution">
    <text evidence="1">The sequence shown here is derived from an EMBL/GenBank/DDBJ whole genome shotgun (WGS) entry which is preliminary data.</text>
</comment>
<protein>
    <submittedName>
        <fullName evidence="1">Uncharacterized protein</fullName>
    </submittedName>
</protein>
<accession>A0ABN9Q540</accession>
<proteinExistence type="predicted"/>
<evidence type="ECO:0000313" key="1">
    <source>
        <dbReference type="EMBL" id="CAK0799541.1"/>
    </source>
</evidence>